<accession>A0A4Y4DRL8</accession>
<sequence>MSQISCYSVVGVGCGGVGMVVAVLVVVFSTQALWGLLEGIAAGVVVTDVFGALLGFEATSLLTGIILCGWLWLGLGVSVFVLCLLHAVLEGLALMAGLRECGVGVWGCCLGTV</sequence>
<evidence type="ECO:0000313" key="2">
    <source>
        <dbReference type="EMBL" id="GED07992.1"/>
    </source>
</evidence>
<keyword evidence="1" id="KW-1133">Transmembrane helix</keyword>
<dbReference type="AlphaFoldDB" id="A0A4Y4DRL8"/>
<reference evidence="2 3" key="1">
    <citation type="submission" date="2019-06" db="EMBL/GenBank/DDBJ databases">
        <title>Whole genome shotgun sequence of Glutamicibacter uratoxydans NBRC 15515.</title>
        <authorList>
            <person name="Hosoyama A."/>
            <person name="Uohara A."/>
            <person name="Ohji S."/>
            <person name="Ichikawa N."/>
        </authorList>
    </citation>
    <scope>NUCLEOTIDE SEQUENCE [LARGE SCALE GENOMIC DNA]</scope>
    <source>
        <strain evidence="2 3">NBRC 15515</strain>
    </source>
</reference>
<evidence type="ECO:0000313" key="3">
    <source>
        <dbReference type="Proteomes" id="UP000316612"/>
    </source>
</evidence>
<feature type="transmembrane region" description="Helical" evidence="1">
    <location>
        <begin position="61"/>
        <end position="89"/>
    </location>
</feature>
<organism evidence="2 3">
    <name type="scientific">Glutamicibacter uratoxydans</name>
    <name type="common">Arthrobacter uratoxydans</name>
    <dbReference type="NCBI Taxonomy" id="43667"/>
    <lineage>
        <taxon>Bacteria</taxon>
        <taxon>Bacillati</taxon>
        <taxon>Actinomycetota</taxon>
        <taxon>Actinomycetes</taxon>
        <taxon>Micrococcales</taxon>
        <taxon>Micrococcaceae</taxon>
        <taxon>Glutamicibacter</taxon>
    </lineage>
</organism>
<dbReference type="Proteomes" id="UP000316612">
    <property type="component" value="Unassembled WGS sequence"/>
</dbReference>
<evidence type="ECO:0000256" key="1">
    <source>
        <dbReference type="SAM" id="Phobius"/>
    </source>
</evidence>
<feature type="transmembrane region" description="Helical" evidence="1">
    <location>
        <begin position="34"/>
        <end position="54"/>
    </location>
</feature>
<keyword evidence="1" id="KW-0472">Membrane</keyword>
<keyword evidence="1" id="KW-0812">Transmembrane</keyword>
<proteinExistence type="predicted"/>
<comment type="caution">
    <text evidence="2">The sequence shown here is derived from an EMBL/GenBank/DDBJ whole genome shotgun (WGS) entry which is preliminary data.</text>
</comment>
<dbReference type="RefSeq" id="WP_141367630.1">
    <property type="nucleotide sequence ID" value="NZ_BAAAJL010000020.1"/>
</dbReference>
<name>A0A4Y4DRL8_GLUUR</name>
<dbReference type="EMBL" id="BJNY01000040">
    <property type="protein sequence ID" value="GED07992.1"/>
    <property type="molecule type" value="Genomic_DNA"/>
</dbReference>
<keyword evidence="3" id="KW-1185">Reference proteome</keyword>
<protein>
    <submittedName>
        <fullName evidence="2">Uncharacterized protein</fullName>
    </submittedName>
</protein>
<gene>
    <name evidence="2" type="ORF">AUR04nite_35240</name>
</gene>
<feature type="transmembrane region" description="Helical" evidence="1">
    <location>
        <begin position="7"/>
        <end position="28"/>
    </location>
</feature>